<accession>A0A521DX80</accession>
<dbReference type="InterPro" id="IPR016181">
    <property type="entry name" value="Acyl_CoA_acyltransferase"/>
</dbReference>
<evidence type="ECO:0000259" key="1">
    <source>
        <dbReference type="PROSITE" id="PS51186"/>
    </source>
</evidence>
<dbReference type="Pfam" id="PF00583">
    <property type="entry name" value="Acetyltransf_1"/>
    <property type="match status" value="1"/>
</dbReference>
<dbReference type="Gene3D" id="3.40.630.30">
    <property type="match status" value="1"/>
</dbReference>
<protein>
    <submittedName>
        <fullName evidence="2">Beta-lysine acetyltransferase</fullName>
    </submittedName>
</protein>
<dbReference type="InterPro" id="IPR000182">
    <property type="entry name" value="GNAT_dom"/>
</dbReference>
<keyword evidence="3" id="KW-1185">Reference proteome</keyword>
<dbReference type="Proteomes" id="UP000315636">
    <property type="component" value="Unassembled WGS sequence"/>
</dbReference>
<dbReference type="EMBL" id="FXTI01000007">
    <property type="protein sequence ID" value="SMO76255.1"/>
    <property type="molecule type" value="Genomic_DNA"/>
</dbReference>
<dbReference type="RefSeq" id="WP_185956236.1">
    <property type="nucleotide sequence ID" value="NZ_FXTI01000007.1"/>
</dbReference>
<name>A0A521DX80_9BACL</name>
<dbReference type="GO" id="GO:0008080">
    <property type="term" value="F:N-acetyltransferase activity"/>
    <property type="evidence" value="ECO:0007669"/>
    <property type="project" value="InterPro"/>
</dbReference>
<evidence type="ECO:0000313" key="3">
    <source>
        <dbReference type="Proteomes" id="UP000315636"/>
    </source>
</evidence>
<dbReference type="PROSITE" id="PS51186">
    <property type="entry name" value="GNAT"/>
    <property type="match status" value="1"/>
</dbReference>
<dbReference type="AlphaFoldDB" id="A0A521DX80"/>
<sequence>MSIPREIVRQRVQMGQKVDVEPISRRMKVYQLSDPVDRMIEKLKKVAYEEQCDKLLFYVKKEEKDALKGKRFIPEGYIDGFFQGEAAYIYSLFLDPKRNRPVDLKEEQRVMEVVKGNRKKAVKPSLPDGYTMQNAQAKDAPEMAELYQQVFETYPTPMNDPQFIREMMNNQVFFTVVKYHGCIVSACSTDILPLFNCAEISDCVTLPEHRNLRLLSHQFSYQVKQMKQKGVQTLFCYARAVSAGMNLINSRHGFTYGGRMVQNSNIAGRLESMNIWFKNLHE</sequence>
<dbReference type="SUPFAM" id="SSF55729">
    <property type="entry name" value="Acyl-CoA N-acyltransferases (Nat)"/>
    <property type="match status" value="1"/>
</dbReference>
<dbReference type="NCBIfam" id="TIGR03827">
    <property type="entry name" value="GNAT_ablB"/>
    <property type="match status" value="1"/>
</dbReference>
<evidence type="ECO:0000313" key="2">
    <source>
        <dbReference type="EMBL" id="SMO76255.1"/>
    </source>
</evidence>
<reference evidence="2 3" key="1">
    <citation type="submission" date="2017-05" db="EMBL/GenBank/DDBJ databases">
        <authorList>
            <person name="Varghese N."/>
            <person name="Submissions S."/>
        </authorList>
    </citation>
    <scope>NUCLEOTIDE SEQUENCE [LARGE SCALE GENOMIC DNA]</scope>
    <source>
        <strain evidence="2 3">DSM 45474</strain>
    </source>
</reference>
<dbReference type="InterPro" id="IPR022525">
    <property type="entry name" value="GNAT_AblB"/>
</dbReference>
<keyword evidence="2" id="KW-0808">Transferase</keyword>
<proteinExistence type="predicted"/>
<gene>
    <name evidence="2" type="ORF">SAMN06264849_10754</name>
</gene>
<feature type="domain" description="N-acetyltransferase" evidence="1">
    <location>
        <begin position="130"/>
        <end position="276"/>
    </location>
</feature>
<organism evidence="2 3">
    <name type="scientific">Melghirimyces algeriensis</name>
    <dbReference type="NCBI Taxonomy" id="910412"/>
    <lineage>
        <taxon>Bacteria</taxon>
        <taxon>Bacillati</taxon>
        <taxon>Bacillota</taxon>
        <taxon>Bacilli</taxon>
        <taxon>Bacillales</taxon>
        <taxon>Thermoactinomycetaceae</taxon>
        <taxon>Melghirimyces</taxon>
    </lineage>
</organism>